<evidence type="ECO:0000313" key="2">
    <source>
        <dbReference type="Proteomes" id="UP000252419"/>
    </source>
</evidence>
<dbReference type="Proteomes" id="UP000252419">
    <property type="component" value="Unassembled WGS sequence"/>
</dbReference>
<keyword evidence="2" id="KW-1185">Reference proteome</keyword>
<dbReference type="EMBL" id="JPWA01000036">
    <property type="protein sequence ID" value="RCK04132.1"/>
    <property type="molecule type" value="Genomic_DNA"/>
</dbReference>
<dbReference type="RefSeq" id="WP_114123499.1">
    <property type="nucleotide sequence ID" value="NZ_JPWA01000036.1"/>
</dbReference>
<dbReference type="AlphaFoldDB" id="A0A367UAT2"/>
<reference evidence="1 2" key="1">
    <citation type="submission" date="2014-07" db="EMBL/GenBank/DDBJ databases">
        <title>Draft genome sequence of Thalassospira xianhensis P-4 (MCCC 1A02616).</title>
        <authorList>
            <person name="Lai Q."/>
            <person name="Shao Z."/>
        </authorList>
    </citation>
    <scope>NUCLEOTIDE SEQUENCE [LARGE SCALE GENOMIC DNA]</scope>
    <source>
        <strain evidence="1 2">MCCC 1A02616</strain>
    </source>
</reference>
<evidence type="ECO:0000313" key="1">
    <source>
        <dbReference type="EMBL" id="RCK04132.1"/>
    </source>
</evidence>
<organism evidence="1 2">
    <name type="scientific">Thalassospira xianhensis MCCC 1A02616</name>
    <dbReference type="NCBI Taxonomy" id="1177929"/>
    <lineage>
        <taxon>Bacteria</taxon>
        <taxon>Pseudomonadati</taxon>
        <taxon>Pseudomonadota</taxon>
        <taxon>Alphaproteobacteria</taxon>
        <taxon>Rhodospirillales</taxon>
        <taxon>Thalassospiraceae</taxon>
        <taxon>Thalassospira</taxon>
    </lineage>
</organism>
<proteinExistence type="predicted"/>
<gene>
    <name evidence="1" type="ORF">TH5_21350</name>
</gene>
<comment type="caution">
    <text evidence="1">The sequence shown here is derived from an EMBL/GenBank/DDBJ whole genome shotgun (WGS) entry which is preliminary data.</text>
</comment>
<protein>
    <submittedName>
        <fullName evidence="1">Uncharacterized protein</fullName>
    </submittedName>
</protein>
<name>A0A367UAT2_9PROT</name>
<sequence>MTDTDWEAFWSGTIKPVDAPARTGNGTITEAQLEALLSISCEDWTSDYMRKRLRRDGLIDYSSEWGMTLTDSGSRKLISAFNELYPHITKPLPFSSGVHVAIIDAKAGLVELNELPVALVGIGKVRYGEGFRQNMTLSARPVVSVTYYYRLGSDTSSLWMTSLSDEAGYELQEMAFRGQPGAARVPFSVEKHMAAQCEGREIKGFLSRDDALGYLSEARNKLTDAFEKISEFQPTSGMKP</sequence>
<accession>A0A367UAT2</accession>